<gene>
    <name evidence="1" type="ORF">JTY93_11350</name>
</gene>
<protein>
    <submittedName>
        <fullName evidence="1">Uncharacterized protein</fullName>
    </submittedName>
</protein>
<keyword evidence="2" id="KW-1185">Reference proteome</keyword>
<accession>A0ABX7K7G5</accession>
<dbReference type="EMBL" id="CP070506">
    <property type="protein sequence ID" value="QSB41886.1"/>
    <property type="molecule type" value="Genomic_DNA"/>
</dbReference>
<evidence type="ECO:0000313" key="2">
    <source>
        <dbReference type="Proteomes" id="UP000663249"/>
    </source>
</evidence>
<evidence type="ECO:0000313" key="1">
    <source>
        <dbReference type="EMBL" id="QSB41886.1"/>
    </source>
</evidence>
<sequence>MQAPRRHLPLGLLRWLLKLPGVAAYFGTSPESLNVIQTERFDMHQSRELESRYQLKHPDTQTTLENTAHFVRRELRVFTLCKNAMSAI</sequence>
<proteinExistence type="predicted"/>
<name>A0ABX7K7G5_9PSED</name>
<reference evidence="1 2" key="1">
    <citation type="submission" date="2021-02" db="EMBL/GenBank/DDBJ databases">
        <title>Genomic and phenotypic characterization of Pseudomonas hygromyciniae, a novel bacterial species discovered from a commercially purchased antibiotic vial.</title>
        <authorList>
            <person name="Turner T.L."/>
            <person name="Mitra S.D."/>
            <person name="Kochan T.J."/>
            <person name="Pincus N.B."/>
            <person name="Lebrun-Corbin M."/>
            <person name="Cheung B."/>
            <person name="Gatesy S.W."/>
            <person name="Afzal T."/>
            <person name="Ozer E.A."/>
            <person name="Hauser A.R."/>
        </authorList>
    </citation>
    <scope>NUCLEOTIDE SEQUENCE [LARGE SCALE GENOMIC DNA]</scope>
    <source>
        <strain evidence="1 2">SDM007</strain>
    </source>
</reference>
<dbReference type="RefSeq" id="WP_205477691.1">
    <property type="nucleotide sequence ID" value="NZ_CP070506.1"/>
</dbReference>
<organism evidence="1 2">
    <name type="scientific">Pseudomonas hygromyciniae</name>
    <dbReference type="NCBI Taxonomy" id="2812000"/>
    <lineage>
        <taxon>Bacteria</taxon>
        <taxon>Pseudomonadati</taxon>
        <taxon>Pseudomonadota</taxon>
        <taxon>Gammaproteobacteria</taxon>
        <taxon>Pseudomonadales</taxon>
        <taxon>Pseudomonadaceae</taxon>
        <taxon>Pseudomonas</taxon>
    </lineage>
</organism>
<dbReference type="Proteomes" id="UP000663249">
    <property type="component" value="Chromosome"/>
</dbReference>